<dbReference type="InterPro" id="IPR007197">
    <property type="entry name" value="rSAM"/>
</dbReference>
<dbReference type="GO" id="GO:0046872">
    <property type="term" value="F:metal ion binding"/>
    <property type="evidence" value="ECO:0007669"/>
    <property type="project" value="UniProtKB-KW"/>
</dbReference>
<dbReference type="OrthoDB" id="9801424at2"/>
<evidence type="ECO:0000313" key="8">
    <source>
        <dbReference type="EMBL" id="GAW91210.1"/>
    </source>
</evidence>
<evidence type="ECO:0000256" key="1">
    <source>
        <dbReference type="ARBA" id="ARBA00001966"/>
    </source>
</evidence>
<evidence type="ECO:0000259" key="7">
    <source>
        <dbReference type="PROSITE" id="PS51918"/>
    </source>
</evidence>
<dbReference type="GO" id="GO:0003824">
    <property type="term" value="F:catalytic activity"/>
    <property type="evidence" value="ECO:0007669"/>
    <property type="project" value="InterPro"/>
</dbReference>
<dbReference type="SUPFAM" id="SSF52242">
    <property type="entry name" value="Cobalamin (vitamin B12)-binding domain"/>
    <property type="match status" value="1"/>
</dbReference>
<dbReference type="SMART" id="SM00729">
    <property type="entry name" value="Elp3"/>
    <property type="match status" value="1"/>
</dbReference>
<dbReference type="PROSITE" id="PS51918">
    <property type="entry name" value="RADICAL_SAM"/>
    <property type="match status" value="1"/>
</dbReference>
<sequence>MRVLLVQTPSVEGPSSEKVYPIGIVSLATHIQDKGYEVSLLDMNVEKDPFGALKERILSFRPDVVGLSLRNIDPLANKTSSLIPPFVAAVRLIAALLPRVWIIVGGTGFSLFPERLMRELPEIHYGIVGEAEISFPALLSSLENPPLLKGLCFREGNKVRVIPPATDYDMNRYVPPARRFLNPSLYRDINNYIPSIGIETKRGCPFACAYCVYPKLQGKKLRCRLPGEVVDEMEVLHKEYGIERFHFTDPVLNIPPGHLEAICQELLRRGLRVRWSGFLREDHLDENNLALFERAGCECFFFSADGLCQEALDVLEKNLTEADILKAAGLAARSDVISVYHFMVNVPGETEKTCEKGMRLLEQIYDLHSKKKNLGTVVLNNIRILPGTPMEKMARRQGVIGPETDLLYPVYYNPKPFDTFRYRLETLHFCRNVFMWQEVKGK</sequence>
<dbReference type="SFLD" id="SFLDG01082">
    <property type="entry name" value="B12-binding_domain_containing"/>
    <property type="match status" value="1"/>
</dbReference>
<keyword evidence="4" id="KW-0408">Iron</keyword>
<dbReference type="InterPro" id="IPR006638">
    <property type="entry name" value="Elp3/MiaA/NifB-like_rSAM"/>
</dbReference>
<keyword evidence="2" id="KW-0949">S-adenosyl-L-methionine</keyword>
<comment type="cofactor">
    <cofactor evidence="1">
        <name>[4Fe-4S] cluster</name>
        <dbReference type="ChEBI" id="CHEBI:49883"/>
    </cofactor>
</comment>
<evidence type="ECO:0000256" key="3">
    <source>
        <dbReference type="ARBA" id="ARBA00022723"/>
    </source>
</evidence>
<evidence type="ECO:0000259" key="6">
    <source>
        <dbReference type="PROSITE" id="PS51332"/>
    </source>
</evidence>
<keyword evidence="9" id="KW-1185">Reference proteome</keyword>
<dbReference type="InterPro" id="IPR030837">
    <property type="entry name" value="BzaD-like"/>
</dbReference>
<dbReference type="Pfam" id="PF02310">
    <property type="entry name" value="B12-binding"/>
    <property type="match status" value="1"/>
</dbReference>
<dbReference type="AlphaFoldDB" id="A0A1Z5HPJ7"/>
<name>A0A1Z5HPJ7_9FIRM</name>
<dbReference type="Gene3D" id="3.40.50.280">
    <property type="entry name" value="Cobalamin-binding domain"/>
    <property type="match status" value="1"/>
</dbReference>
<evidence type="ECO:0000256" key="5">
    <source>
        <dbReference type="ARBA" id="ARBA00023014"/>
    </source>
</evidence>
<dbReference type="InterPro" id="IPR051198">
    <property type="entry name" value="BchE-like"/>
</dbReference>
<dbReference type="PROSITE" id="PS51332">
    <property type="entry name" value="B12_BINDING"/>
    <property type="match status" value="1"/>
</dbReference>
<dbReference type="InterPro" id="IPR058240">
    <property type="entry name" value="rSAM_sf"/>
</dbReference>
<feature type="domain" description="Radical SAM core" evidence="7">
    <location>
        <begin position="190"/>
        <end position="423"/>
    </location>
</feature>
<dbReference type="InterPro" id="IPR034466">
    <property type="entry name" value="Methyltransferase_Class_B"/>
</dbReference>
<evidence type="ECO:0000313" key="9">
    <source>
        <dbReference type="Proteomes" id="UP000197032"/>
    </source>
</evidence>
<dbReference type="CDD" id="cd01335">
    <property type="entry name" value="Radical_SAM"/>
    <property type="match status" value="1"/>
</dbReference>
<evidence type="ECO:0000256" key="4">
    <source>
        <dbReference type="ARBA" id="ARBA00023004"/>
    </source>
</evidence>
<dbReference type="GO" id="GO:0051539">
    <property type="term" value="F:4 iron, 4 sulfur cluster binding"/>
    <property type="evidence" value="ECO:0007669"/>
    <property type="project" value="UniProtKB-KW"/>
</dbReference>
<dbReference type="GO" id="GO:0031419">
    <property type="term" value="F:cobalamin binding"/>
    <property type="evidence" value="ECO:0007669"/>
    <property type="project" value="InterPro"/>
</dbReference>
<dbReference type="Gene3D" id="3.80.30.20">
    <property type="entry name" value="tm_1862 like domain"/>
    <property type="match status" value="1"/>
</dbReference>
<dbReference type="NCBIfam" id="TIGR04385">
    <property type="entry name" value="B12_rSAM_cofa1"/>
    <property type="match status" value="1"/>
</dbReference>
<dbReference type="PANTHER" id="PTHR43409:SF16">
    <property type="entry name" value="SLR0320 PROTEIN"/>
    <property type="match status" value="1"/>
</dbReference>
<protein>
    <submittedName>
        <fullName evidence="8">Radical SAM protein</fullName>
    </submittedName>
</protein>
<gene>
    <name evidence="8" type="ORF">KKC1_03720</name>
</gene>
<evidence type="ECO:0000256" key="2">
    <source>
        <dbReference type="ARBA" id="ARBA00022691"/>
    </source>
</evidence>
<comment type="caution">
    <text evidence="8">The sequence shown here is derived from an EMBL/GenBank/DDBJ whole genome shotgun (WGS) entry which is preliminary data.</text>
</comment>
<reference evidence="9" key="1">
    <citation type="journal article" date="2017" name="Appl. Environ. Microbiol.">
        <title>Genomic analysis of Calderihabitans maritimus KKC1, a thermophilic hydrogenogenic carboxydotrophic bacterium isolated from marine sediment.</title>
        <authorList>
            <person name="Omae K."/>
            <person name="Yoneda Y."/>
            <person name="Fukuyama Y."/>
            <person name="Yoshida T."/>
            <person name="Sako Y."/>
        </authorList>
    </citation>
    <scope>NUCLEOTIDE SEQUENCE [LARGE SCALE GENOMIC DNA]</scope>
    <source>
        <strain evidence="9">KKC1</strain>
    </source>
</reference>
<organism evidence="8 9">
    <name type="scientific">Calderihabitans maritimus</name>
    <dbReference type="NCBI Taxonomy" id="1246530"/>
    <lineage>
        <taxon>Bacteria</taxon>
        <taxon>Bacillati</taxon>
        <taxon>Bacillota</taxon>
        <taxon>Clostridia</taxon>
        <taxon>Neomoorellales</taxon>
        <taxon>Calderihabitantaceae</taxon>
        <taxon>Calderihabitans</taxon>
    </lineage>
</organism>
<feature type="domain" description="B12-binding" evidence="6">
    <location>
        <begin position="1"/>
        <end position="149"/>
    </location>
</feature>
<keyword evidence="5" id="KW-0411">Iron-sulfur</keyword>
<dbReference type="SFLD" id="SFLDG01123">
    <property type="entry name" value="methyltransferase_(Class_B)"/>
    <property type="match status" value="1"/>
</dbReference>
<keyword evidence="3" id="KW-0479">Metal-binding</keyword>
<accession>A0A1Z5HPJ7</accession>
<dbReference type="GO" id="GO:0005829">
    <property type="term" value="C:cytosol"/>
    <property type="evidence" value="ECO:0007669"/>
    <property type="project" value="TreeGrafter"/>
</dbReference>
<dbReference type="RefSeq" id="WP_088552785.1">
    <property type="nucleotide sequence ID" value="NZ_BDGJ01000010.1"/>
</dbReference>
<dbReference type="EMBL" id="BDGJ01000010">
    <property type="protein sequence ID" value="GAW91210.1"/>
    <property type="molecule type" value="Genomic_DNA"/>
</dbReference>
<dbReference type="InterPro" id="IPR023404">
    <property type="entry name" value="rSAM_horseshoe"/>
</dbReference>
<dbReference type="InterPro" id="IPR006158">
    <property type="entry name" value="Cobalamin-bd"/>
</dbReference>
<dbReference type="PANTHER" id="PTHR43409">
    <property type="entry name" value="ANAEROBIC MAGNESIUM-PROTOPORPHYRIN IX MONOMETHYL ESTER CYCLASE-RELATED"/>
    <property type="match status" value="1"/>
</dbReference>
<dbReference type="Pfam" id="PF04055">
    <property type="entry name" value="Radical_SAM"/>
    <property type="match status" value="1"/>
</dbReference>
<proteinExistence type="predicted"/>
<dbReference type="Proteomes" id="UP000197032">
    <property type="component" value="Unassembled WGS sequence"/>
</dbReference>
<dbReference type="InterPro" id="IPR036724">
    <property type="entry name" value="Cobalamin-bd_sf"/>
</dbReference>
<dbReference type="SUPFAM" id="SSF102114">
    <property type="entry name" value="Radical SAM enzymes"/>
    <property type="match status" value="1"/>
</dbReference>
<dbReference type="SFLD" id="SFLDS00029">
    <property type="entry name" value="Radical_SAM"/>
    <property type="match status" value="1"/>
</dbReference>